<name>A0A7R9ADX0_9CRUS</name>
<feature type="compositionally biased region" description="Basic and acidic residues" evidence="1">
    <location>
        <begin position="375"/>
        <end position="391"/>
    </location>
</feature>
<feature type="compositionally biased region" description="Polar residues" evidence="1">
    <location>
        <begin position="124"/>
        <end position="137"/>
    </location>
</feature>
<sequence length="1964" mass="218591">MYPFKGVELEQLWSSTTSSLVRGIIQCFKDAPRRKGFILLPFLFIGSLNSHSVSFLEGCEKIVKLHPQNLEVTAIEEIIDLAEEQIDIPEVPTSLPINLQGNNIGYVENDSENKVTVKHPPGSSPNTPTPQKNNQSIKRGRGEGRRKRGFGKEFPCHSSAKHLEKFVTEKEPEENAPPSVTPPVQAPLHCIEGDSDIFIQFQTISKPVSETHPKADVVTVKKHGRARKSKGCSKKSTTDLDRMITGEIEILQTDPAHEQEVVADSFHETNLHVLGIGDWAPSHIENENLGVVMSGRGETVEIQEKQSSQLKFMTSSNPSPKDSSVKKKKQNACHEENPRDLNARANDQLTLGAVVHKETGNIDSSWSFLMESLSDSDHDDGNENEQEKEGLTHQLQASLSQETEQIIARKAYANHNISLGDIMDFMIVNLNPLSPLSVSPAPSPGHPSLKRLNSEGFDFCSNEEDEAMTQEISLTSDISNEPLGSLHLHIGGKSSDFEGGVFSRIGDSFPTSEIAHEVPDTKALHLSMGITHVSSMLNVSHAFSHSQDTRIGKTSNEFGQTKGIMDQGSLFQVRDDTTGNKNKINEEAQRVSSGAAEKENSSEGITPMPEIVTSSSELEIQGSEKGERLLDYVKQTTSLDQSTQEGNGIENNASESFSKVTKDQQEETIDCLLESPSEVAKTGESASNTIPEPTGDQKEKVAHNESELSNKDCKKDAQRSDAEPYRIITKELRSSNSNTTLMPSKDQGEEQIPQVLPVESSSMKENVVRSNENTGKDTWHSHVRPIQMPTENKRSSLSPVKQYKDLRDEQIQGSSSVESLDVRETGVQRRQRRSSSESLIRPSVICCSIRSSPHSVRLSVIHSLRLGNSFDEKSTIDPADSGECIQKDAVLEASSGESVIMSQCLEKDKGSPLLDSNDKGPSNLDKLPTPAAASLPSSCSSCRSGEILDGTASLPVAKKKRSFSSQCSKFKLPSVQTSHDFAHEIFSGPNHHEVLFPKRRTSIASERPCANETKVPSPKTKLRALDQLTVDERVLGNSHEIANNDSAIAKFCKDLQRPSSSVNVGTSGENGEGTLKQIRIPSEKQNNTESQTQRRSHQMAFNKKLLHQRRSPRLSQPPPRESPSHRRSAHSLESSSASCDIQPSYKSTLPTDSQSPLTHGSSKPPSGCRSSHPLEFSDATPDLQSCHRCSSCKPLCNDSESPLPDISCLRQLLHPSMSPNGSPSQRRSSRLMSASYQHLIISSYQRVVPNESVLKADVSSWQPDPVVQKRNGKRTKCMTPPEGSEDQGFLVGAGKPLTSFAPYHCLSDNELDERDCPPKKKGRMETEMKKKRRAISDSKPEEKSVEPLDRDMHVGGEENPTEGEEKKKVFQRWFSDMNIVSVKSQESGRGQHIKELFGLDSGKPNALRKPIGRHEKHSETKKKQLQKKVQEMEQKQDCKKKQEQEFEKQLLHNLEHEQEEQQQQQPKKQEQEDKLHFSHKSLQEEEFQFEGNVNKKAQIKEKVNKCNVEYTENKGTLGIETEKDKQELLITSQNKCHQMSLQMAEEKLQEVAGQVMTQSLDGVSCPSSLTKKSGQDWVKRKCSRVLDLFGTDSENAVQVKVVQQKESMSQESHRSVLCDISSDSEVESLLESEDSEGTDADLVIDVPEDDSQLRKNVQLEDKGGQKGAKGKGEQYVGRWPETHLKNLNGENLLSLLSVFNSLKIPKAPYLNADQGKYLMKLFILIWEDPSWFLPKSLLFPTETIARYMVQFIVRHATMHPGDAGTGCQNVGLLRLARAAINLELQPRYCGLLNSLLFRLTCAIRNPTPWCSPAMNQPYPLTKEQVRLLLLYDFRIKKKAANSIADINTAFGPDTVSKSTAYDWTVMEPMHAILSFCYYSFRKIEEIGEERLLWLVEFETLLCKEKGWADIVAMQSLALLTSLARSPVRDLVPTLISHSLDIWPDVLTVPSSSPDSFHFGMLDYY</sequence>
<feature type="region of interest" description="Disordered" evidence="1">
    <location>
        <begin position="1058"/>
        <end position="1182"/>
    </location>
</feature>
<protein>
    <submittedName>
        <fullName evidence="2">Uncharacterized protein</fullName>
    </submittedName>
</protein>
<feature type="compositionally biased region" description="Polar residues" evidence="1">
    <location>
        <begin position="305"/>
        <end position="314"/>
    </location>
</feature>
<dbReference type="EMBL" id="LR903773">
    <property type="protein sequence ID" value="CAD7252264.1"/>
    <property type="molecule type" value="Genomic_DNA"/>
</dbReference>
<evidence type="ECO:0000313" key="3">
    <source>
        <dbReference type="Proteomes" id="UP000677054"/>
    </source>
</evidence>
<accession>A0A7R9ADX0</accession>
<feature type="compositionally biased region" description="Polar residues" evidence="1">
    <location>
        <begin position="1083"/>
        <end position="1093"/>
    </location>
</feature>
<feature type="compositionally biased region" description="Basic and acidic residues" evidence="1">
    <location>
        <begin position="1314"/>
        <end position="1356"/>
    </location>
</feature>
<feature type="region of interest" description="Disordered" evidence="1">
    <location>
        <begin position="1314"/>
        <end position="1368"/>
    </location>
</feature>
<feature type="compositionally biased region" description="Basic and acidic residues" evidence="1">
    <location>
        <begin position="695"/>
        <end position="724"/>
    </location>
</feature>
<feature type="region of interest" description="Disordered" evidence="1">
    <location>
        <begin position="637"/>
        <end position="724"/>
    </location>
</feature>
<feature type="compositionally biased region" description="Basic and acidic residues" evidence="1">
    <location>
        <begin position="1412"/>
        <end position="1456"/>
    </location>
</feature>
<feature type="compositionally biased region" description="Polar residues" evidence="1">
    <location>
        <begin position="1058"/>
        <end position="1069"/>
    </location>
</feature>
<evidence type="ECO:0000313" key="2">
    <source>
        <dbReference type="EMBL" id="CAD7252264.1"/>
    </source>
</evidence>
<reference evidence="2" key="1">
    <citation type="submission" date="2020-11" db="EMBL/GenBank/DDBJ databases">
        <authorList>
            <person name="Tran Van P."/>
        </authorList>
    </citation>
    <scope>NUCLEOTIDE SEQUENCE</scope>
</reference>
<feature type="compositionally biased region" description="Polar residues" evidence="1">
    <location>
        <begin position="1139"/>
        <end position="1164"/>
    </location>
</feature>
<feature type="region of interest" description="Disordered" evidence="1">
    <location>
        <begin position="305"/>
        <end position="342"/>
    </location>
</feature>
<dbReference type="Proteomes" id="UP000677054">
    <property type="component" value="Unassembled WGS sequence"/>
</dbReference>
<feature type="compositionally biased region" description="Polar residues" evidence="1">
    <location>
        <begin position="637"/>
        <end position="659"/>
    </location>
</feature>
<gene>
    <name evidence="2" type="ORF">DSTB1V02_LOCUS12022</name>
</gene>
<organism evidence="2">
    <name type="scientific">Darwinula stevensoni</name>
    <dbReference type="NCBI Taxonomy" id="69355"/>
    <lineage>
        <taxon>Eukaryota</taxon>
        <taxon>Metazoa</taxon>
        <taxon>Ecdysozoa</taxon>
        <taxon>Arthropoda</taxon>
        <taxon>Crustacea</taxon>
        <taxon>Oligostraca</taxon>
        <taxon>Ostracoda</taxon>
        <taxon>Podocopa</taxon>
        <taxon>Podocopida</taxon>
        <taxon>Darwinulocopina</taxon>
        <taxon>Darwinuloidea</taxon>
        <taxon>Darwinulidae</taxon>
        <taxon>Darwinula</taxon>
    </lineage>
</organism>
<feature type="region of interest" description="Disordered" evidence="1">
    <location>
        <begin position="113"/>
        <end position="155"/>
    </location>
</feature>
<dbReference type="EMBL" id="CAJPEV010004256">
    <property type="protein sequence ID" value="CAG0901467.1"/>
    <property type="molecule type" value="Genomic_DNA"/>
</dbReference>
<feature type="compositionally biased region" description="Low complexity" evidence="1">
    <location>
        <begin position="927"/>
        <end position="938"/>
    </location>
</feature>
<keyword evidence="3" id="KW-1185">Reference proteome</keyword>
<feature type="region of interest" description="Disordered" evidence="1">
    <location>
        <begin position="372"/>
        <end position="393"/>
    </location>
</feature>
<feature type="region of interest" description="Disordered" evidence="1">
    <location>
        <begin position="770"/>
        <end position="835"/>
    </location>
</feature>
<feature type="region of interest" description="Disordered" evidence="1">
    <location>
        <begin position="584"/>
        <end position="608"/>
    </location>
</feature>
<dbReference type="Gene3D" id="1.10.10.1450">
    <property type="match status" value="1"/>
</dbReference>
<proteinExistence type="predicted"/>
<feature type="region of interest" description="Disordered" evidence="1">
    <location>
        <begin position="1395"/>
        <end position="1474"/>
    </location>
</feature>
<feature type="region of interest" description="Disordered" evidence="1">
    <location>
        <begin position="1265"/>
        <end position="1288"/>
    </location>
</feature>
<feature type="region of interest" description="Disordered" evidence="1">
    <location>
        <begin position="910"/>
        <end position="938"/>
    </location>
</feature>
<dbReference type="OrthoDB" id="10268011at2759"/>
<evidence type="ECO:0000256" key="1">
    <source>
        <dbReference type="SAM" id="MobiDB-lite"/>
    </source>
</evidence>
<feature type="compositionally biased region" description="Basic and acidic residues" evidence="1">
    <location>
        <begin position="332"/>
        <end position="342"/>
    </location>
</feature>